<gene>
    <name evidence="4" type="primary">WDR36_3</name>
    <name evidence="4" type="ORF">OS493_026551</name>
</gene>
<dbReference type="Pfam" id="PF25168">
    <property type="entry name" value="Beta-prop_WDR36-Utp21_2nd"/>
    <property type="match status" value="1"/>
</dbReference>
<protein>
    <submittedName>
        <fullName evidence="4">WD repeat-containing protein 36</fullName>
    </submittedName>
</protein>
<dbReference type="GO" id="GO:0034388">
    <property type="term" value="C:Pwp2p-containing subcomplex of 90S preribosome"/>
    <property type="evidence" value="ECO:0007669"/>
    <property type="project" value="TreeGrafter"/>
</dbReference>
<feature type="repeat" description="WD" evidence="3">
    <location>
        <begin position="106"/>
        <end position="147"/>
    </location>
</feature>
<organism evidence="4 5">
    <name type="scientific">Desmophyllum pertusum</name>
    <dbReference type="NCBI Taxonomy" id="174260"/>
    <lineage>
        <taxon>Eukaryota</taxon>
        <taxon>Metazoa</taxon>
        <taxon>Cnidaria</taxon>
        <taxon>Anthozoa</taxon>
        <taxon>Hexacorallia</taxon>
        <taxon>Scleractinia</taxon>
        <taxon>Caryophylliina</taxon>
        <taxon>Caryophylliidae</taxon>
        <taxon>Desmophyllum</taxon>
    </lineage>
</organism>
<proteinExistence type="predicted"/>
<evidence type="ECO:0000256" key="1">
    <source>
        <dbReference type="ARBA" id="ARBA00022574"/>
    </source>
</evidence>
<dbReference type="Proteomes" id="UP001163046">
    <property type="component" value="Unassembled WGS sequence"/>
</dbReference>
<dbReference type="InterPro" id="IPR001680">
    <property type="entry name" value="WD40_rpt"/>
</dbReference>
<dbReference type="GO" id="GO:0032040">
    <property type="term" value="C:small-subunit processome"/>
    <property type="evidence" value="ECO:0007669"/>
    <property type="project" value="TreeGrafter"/>
</dbReference>
<sequence length="239" mass="27123">MPMVMWICFNIQSGIHRGCLGTPKAHSGHVRGVAIDSLNQQVITAGADCNLKFWNFKARKLLHTLTFESAITQILLHRDSSLLAVSLDDFEIHVVDIDMRRIVRIFRGHTNRVTDMTFSPDSRWLITASMDSSVRTWNLPAARLIDCFLVESPVTSLAMSPIADFLVTTHVDDLGVYLWSNKTLYDDVSLIPLPANYQPIVERLPGTGTELDEEFGDVKETANYKRRRYTLCCRQHCKL</sequence>
<dbReference type="EMBL" id="MU827324">
    <property type="protein sequence ID" value="KAJ7356168.1"/>
    <property type="molecule type" value="Genomic_DNA"/>
</dbReference>
<dbReference type="PANTHER" id="PTHR22840">
    <property type="entry name" value="WD REPEAT-CONTAINING PROTEIN 36"/>
    <property type="match status" value="1"/>
</dbReference>
<keyword evidence="2" id="KW-0677">Repeat</keyword>
<dbReference type="AlphaFoldDB" id="A0A9X0CJ82"/>
<dbReference type="Gene3D" id="2.130.10.10">
    <property type="entry name" value="YVTN repeat-like/Quinoprotein amine dehydrogenase"/>
    <property type="match status" value="1"/>
</dbReference>
<dbReference type="PROSITE" id="PS50294">
    <property type="entry name" value="WD_REPEATS_REGION"/>
    <property type="match status" value="1"/>
</dbReference>
<comment type="caution">
    <text evidence="4">The sequence shown here is derived from an EMBL/GenBank/DDBJ whole genome shotgun (WGS) entry which is preliminary data.</text>
</comment>
<dbReference type="InterPro" id="IPR036322">
    <property type="entry name" value="WD40_repeat_dom_sf"/>
</dbReference>
<feature type="repeat" description="WD" evidence="3">
    <location>
        <begin position="23"/>
        <end position="64"/>
    </location>
</feature>
<evidence type="ECO:0000256" key="3">
    <source>
        <dbReference type="PROSITE-ProRule" id="PRU00221"/>
    </source>
</evidence>
<dbReference type="InterPro" id="IPR019775">
    <property type="entry name" value="WD40_repeat_CS"/>
</dbReference>
<evidence type="ECO:0000313" key="5">
    <source>
        <dbReference type="Proteomes" id="UP001163046"/>
    </source>
</evidence>
<evidence type="ECO:0000256" key="2">
    <source>
        <dbReference type="ARBA" id="ARBA00022737"/>
    </source>
</evidence>
<dbReference type="SUPFAM" id="SSF50978">
    <property type="entry name" value="WD40 repeat-like"/>
    <property type="match status" value="1"/>
</dbReference>
<keyword evidence="1 3" id="KW-0853">WD repeat</keyword>
<reference evidence="4" key="1">
    <citation type="submission" date="2023-01" db="EMBL/GenBank/DDBJ databases">
        <title>Genome assembly of the deep-sea coral Lophelia pertusa.</title>
        <authorList>
            <person name="Herrera S."/>
            <person name="Cordes E."/>
        </authorList>
    </citation>
    <scope>NUCLEOTIDE SEQUENCE</scope>
    <source>
        <strain evidence="4">USNM1676648</strain>
        <tissue evidence="4">Polyp</tissue>
    </source>
</reference>
<name>A0A9X0CJ82_9CNID</name>
<dbReference type="InterPro" id="IPR015943">
    <property type="entry name" value="WD40/YVTN_repeat-like_dom_sf"/>
</dbReference>
<dbReference type="OrthoDB" id="10250769at2759"/>
<keyword evidence="5" id="KW-1185">Reference proteome</keyword>
<accession>A0A9X0CJ82</accession>
<dbReference type="GO" id="GO:0006364">
    <property type="term" value="P:rRNA processing"/>
    <property type="evidence" value="ECO:0007669"/>
    <property type="project" value="TreeGrafter"/>
</dbReference>
<dbReference type="SMART" id="SM00320">
    <property type="entry name" value="WD40"/>
    <property type="match status" value="4"/>
</dbReference>
<dbReference type="PANTHER" id="PTHR22840:SF12">
    <property type="entry name" value="WD REPEAT-CONTAINING PROTEIN 36"/>
    <property type="match status" value="1"/>
</dbReference>
<dbReference type="PROSITE" id="PS50082">
    <property type="entry name" value="WD_REPEATS_2"/>
    <property type="match status" value="2"/>
</dbReference>
<dbReference type="PROSITE" id="PS00678">
    <property type="entry name" value="WD_REPEATS_1"/>
    <property type="match status" value="2"/>
</dbReference>
<evidence type="ECO:0000313" key="4">
    <source>
        <dbReference type="EMBL" id="KAJ7356168.1"/>
    </source>
</evidence>